<dbReference type="RefSeq" id="XP_044558932.1">
    <property type="nucleotide sequence ID" value="XM_044710506.1"/>
</dbReference>
<dbReference type="PROSITE" id="PS00626">
    <property type="entry name" value="RCC1_2"/>
    <property type="match status" value="1"/>
</dbReference>
<dbReference type="InterPro" id="IPR000408">
    <property type="entry name" value="Reg_chr_condens"/>
</dbReference>
<evidence type="ECO:0000256" key="1">
    <source>
        <dbReference type="PROSITE-ProRule" id="PRU00235"/>
    </source>
</evidence>
<dbReference type="AlphaFoldDB" id="A0A6A5BMT0"/>
<dbReference type="OrthoDB" id="10253607at2759"/>
<organism evidence="3 4">
    <name type="scientific">Naegleria fowleri</name>
    <name type="common">Brain eating amoeba</name>
    <dbReference type="NCBI Taxonomy" id="5763"/>
    <lineage>
        <taxon>Eukaryota</taxon>
        <taxon>Discoba</taxon>
        <taxon>Heterolobosea</taxon>
        <taxon>Tetramitia</taxon>
        <taxon>Eutetramitia</taxon>
        <taxon>Vahlkampfiidae</taxon>
        <taxon>Naegleria</taxon>
    </lineage>
</organism>
<accession>A0A6A5BMT0</accession>
<dbReference type="PANTHER" id="PTHR45982:SF1">
    <property type="entry name" value="REGULATOR OF CHROMOSOME CONDENSATION"/>
    <property type="match status" value="1"/>
</dbReference>
<feature type="region of interest" description="Disordered" evidence="2">
    <location>
        <begin position="25"/>
        <end position="44"/>
    </location>
</feature>
<dbReference type="InterPro" id="IPR051553">
    <property type="entry name" value="Ran_GTPase-activating"/>
</dbReference>
<dbReference type="PROSITE" id="PS50012">
    <property type="entry name" value="RCC1_3"/>
    <property type="match status" value="1"/>
</dbReference>
<dbReference type="Gene3D" id="2.130.10.30">
    <property type="entry name" value="Regulator of chromosome condensation 1/beta-lactamase-inhibitor protein II"/>
    <property type="match status" value="2"/>
</dbReference>
<dbReference type="EMBL" id="VFQX01000053">
    <property type="protein sequence ID" value="KAF0974219.1"/>
    <property type="molecule type" value="Genomic_DNA"/>
</dbReference>
<dbReference type="OMA" id="HAVEICC"/>
<name>A0A6A5BMT0_NAEFO</name>
<dbReference type="Pfam" id="PF00415">
    <property type="entry name" value="RCC1"/>
    <property type="match status" value="1"/>
</dbReference>
<dbReference type="PANTHER" id="PTHR45982">
    <property type="entry name" value="REGULATOR OF CHROMOSOME CONDENSATION"/>
    <property type="match status" value="1"/>
</dbReference>
<gene>
    <name evidence="3" type="ORF">FDP41_006829</name>
</gene>
<dbReference type="PRINTS" id="PR00633">
    <property type="entry name" value="RCCNDNSATION"/>
</dbReference>
<dbReference type="Proteomes" id="UP000444721">
    <property type="component" value="Unassembled WGS sequence"/>
</dbReference>
<evidence type="ECO:0000313" key="4">
    <source>
        <dbReference type="Proteomes" id="UP000444721"/>
    </source>
</evidence>
<dbReference type="VEuPathDB" id="AmoebaDB:NfTy_075550"/>
<feature type="compositionally biased region" description="Basic residues" evidence="2">
    <location>
        <begin position="32"/>
        <end position="44"/>
    </location>
</feature>
<evidence type="ECO:0000256" key="2">
    <source>
        <dbReference type="SAM" id="MobiDB-lite"/>
    </source>
</evidence>
<proteinExistence type="predicted"/>
<reference evidence="3 4" key="1">
    <citation type="journal article" date="2019" name="Sci. Rep.">
        <title>Nanopore sequencing improves the draft genome of the human pathogenic amoeba Naegleria fowleri.</title>
        <authorList>
            <person name="Liechti N."/>
            <person name="Schurch N."/>
            <person name="Bruggmann R."/>
            <person name="Wittwer M."/>
        </authorList>
    </citation>
    <scope>NUCLEOTIDE SEQUENCE [LARGE SCALE GENOMIC DNA]</scope>
    <source>
        <strain evidence="3 4">ATCC 30894</strain>
    </source>
</reference>
<evidence type="ECO:0008006" key="5">
    <source>
        <dbReference type="Google" id="ProtNLM"/>
    </source>
</evidence>
<dbReference type="SUPFAM" id="SSF50985">
    <property type="entry name" value="RCC1/BLIP-II"/>
    <property type="match status" value="1"/>
</dbReference>
<keyword evidence="4" id="KW-1185">Reference proteome</keyword>
<protein>
    <recommendedName>
        <fullName evidence="5">Regulator of chromosome condensation</fullName>
    </recommendedName>
</protein>
<evidence type="ECO:0000313" key="3">
    <source>
        <dbReference type="EMBL" id="KAF0974219.1"/>
    </source>
</evidence>
<dbReference type="Pfam" id="PF13540">
    <property type="entry name" value="RCC1_2"/>
    <property type="match status" value="2"/>
</dbReference>
<dbReference type="GeneID" id="68114047"/>
<dbReference type="InterPro" id="IPR009091">
    <property type="entry name" value="RCC1/BLIP-II"/>
</dbReference>
<dbReference type="VEuPathDB" id="AmoebaDB:FDP41_006829"/>
<feature type="repeat" description="RCC1" evidence="1">
    <location>
        <begin position="113"/>
        <end position="169"/>
    </location>
</feature>
<dbReference type="VEuPathDB" id="AmoebaDB:NF0044900"/>
<sequence length="503" mass="56403">MGNRNTSSSLHNSSHPIDDQEDFVAESEHVHSTRKGLKHHDHHHSKPVYSIESYHLGRDEILHTRALFQAFGEHQNVVQGNINSQISKYLSGGEYIVKISSGAHHTLLMTNLGGLMSFGKNTDGQLGIGDLGVQYSPDICRVRPAYKELDEHAVEICCGHNHSVILTNYGRIMACGWNANCQCGLPFGSVDSFTVVPFNRYTKMLRCGGNSTCILTTRNLLYVTGSLGIKYQKFSEFECVQDFRELLNEGEIIEDFQCGGQTIVVVTSFKNIYALGDSSYRQFGKINVDSSRFTNITKQLPFYSQNLLSFSCGMYHNVFLLNNGAIYAAGYNGYGQCGVGDLRDTDDFTLLTKFYKIKNSEQSILTKNKTKKIEYTCYNVALDKDEKQKPLSQPFTIGEHEMIKSVYAGSYHTIFVSNVGNVYACGNNEYDQCNFPELEEEEIKSMPHIRQMNLQPKADIVIFANTSANITIVAEKGGMNSFFYISLKKRARQGELSDIVCIC</sequence>
<comment type="caution">
    <text evidence="3">The sequence shown here is derived from an EMBL/GenBank/DDBJ whole genome shotgun (WGS) entry which is preliminary data.</text>
</comment>